<name>A0A7J8E7Z9_ROUAE</name>
<evidence type="ECO:0000313" key="2">
    <source>
        <dbReference type="Proteomes" id="UP000593571"/>
    </source>
</evidence>
<dbReference type="EMBL" id="JACASE010000010">
    <property type="protein sequence ID" value="KAF6431627.1"/>
    <property type="molecule type" value="Genomic_DNA"/>
</dbReference>
<evidence type="ECO:0000313" key="1">
    <source>
        <dbReference type="EMBL" id="KAF6431627.1"/>
    </source>
</evidence>
<keyword evidence="2" id="KW-1185">Reference proteome</keyword>
<sequence>MWAHKWRAVWSQGITRAGKMMLVRLRKSQIFRPPVSAGWVRGELDKRLVDSARTSFWENAAAPALTLKPDNSVSPRMFLASFELLTQRWSSEKRSPSAGKSRHGPLKRYAWDSVTLRLTQPQCPLVFRTGSCGDFSPVTRILSWGAWCGAGTPRFSGSTSKAE</sequence>
<dbReference type="Proteomes" id="UP000593571">
    <property type="component" value="Unassembled WGS sequence"/>
</dbReference>
<comment type="caution">
    <text evidence="1">The sequence shown here is derived from an EMBL/GenBank/DDBJ whole genome shotgun (WGS) entry which is preliminary data.</text>
</comment>
<reference evidence="1 2" key="1">
    <citation type="journal article" date="2020" name="Nature">
        <title>Six reference-quality genomes reveal evolution of bat adaptations.</title>
        <authorList>
            <person name="Jebb D."/>
            <person name="Huang Z."/>
            <person name="Pippel M."/>
            <person name="Hughes G.M."/>
            <person name="Lavrichenko K."/>
            <person name="Devanna P."/>
            <person name="Winkler S."/>
            <person name="Jermiin L.S."/>
            <person name="Skirmuntt E.C."/>
            <person name="Katzourakis A."/>
            <person name="Burkitt-Gray L."/>
            <person name="Ray D.A."/>
            <person name="Sullivan K.A.M."/>
            <person name="Roscito J.G."/>
            <person name="Kirilenko B.M."/>
            <person name="Davalos L.M."/>
            <person name="Corthals A.P."/>
            <person name="Power M.L."/>
            <person name="Jones G."/>
            <person name="Ransome R.D."/>
            <person name="Dechmann D.K.N."/>
            <person name="Locatelli A.G."/>
            <person name="Puechmaille S.J."/>
            <person name="Fedrigo O."/>
            <person name="Jarvis E.D."/>
            <person name="Hiller M."/>
            <person name="Vernes S.C."/>
            <person name="Myers E.W."/>
            <person name="Teeling E.C."/>
        </authorList>
    </citation>
    <scope>NUCLEOTIDE SEQUENCE [LARGE SCALE GENOMIC DNA]</scope>
    <source>
        <strain evidence="1">MRouAeg1</strain>
        <tissue evidence="1">Muscle</tissue>
    </source>
</reference>
<gene>
    <name evidence="1" type="ORF">HJG63_008138</name>
</gene>
<dbReference type="AlphaFoldDB" id="A0A7J8E7Z9"/>
<organism evidence="1 2">
    <name type="scientific">Rousettus aegyptiacus</name>
    <name type="common">Egyptian fruit bat</name>
    <name type="synonym">Pteropus aegyptiacus</name>
    <dbReference type="NCBI Taxonomy" id="9407"/>
    <lineage>
        <taxon>Eukaryota</taxon>
        <taxon>Metazoa</taxon>
        <taxon>Chordata</taxon>
        <taxon>Craniata</taxon>
        <taxon>Vertebrata</taxon>
        <taxon>Euteleostomi</taxon>
        <taxon>Mammalia</taxon>
        <taxon>Eutheria</taxon>
        <taxon>Laurasiatheria</taxon>
        <taxon>Chiroptera</taxon>
        <taxon>Yinpterochiroptera</taxon>
        <taxon>Pteropodoidea</taxon>
        <taxon>Pteropodidae</taxon>
        <taxon>Rousettinae</taxon>
        <taxon>Rousettus</taxon>
    </lineage>
</organism>
<protein>
    <submittedName>
        <fullName evidence="1">Uncharacterized protein</fullName>
    </submittedName>
</protein>
<proteinExistence type="predicted"/>
<accession>A0A7J8E7Z9</accession>